<dbReference type="NCBIfam" id="NF037979">
    <property type="entry name" value="Na_transp"/>
    <property type="match status" value="1"/>
</dbReference>
<feature type="transmembrane region" description="Helical" evidence="6">
    <location>
        <begin position="37"/>
        <end position="57"/>
    </location>
</feature>
<dbReference type="AlphaFoldDB" id="A0A2S6I9U5"/>
<feature type="transmembrane region" description="Helical" evidence="6">
    <location>
        <begin position="260"/>
        <end position="282"/>
    </location>
</feature>
<evidence type="ECO:0000313" key="8">
    <source>
        <dbReference type="Proteomes" id="UP000237662"/>
    </source>
</evidence>
<proteinExistence type="predicted"/>
<evidence type="ECO:0000256" key="5">
    <source>
        <dbReference type="ARBA" id="ARBA00023136"/>
    </source>
</evidence>
<dbReference type="CDD" id="cd10336">
    <property type="entry name" value="SLC6sbd_Tyt1-Like"/>
    <property type="match status" value="1"/>
</dbReference>
<accession>A0A2S6I9U5</accession>
<protein>
    <submittedName>
        <fullName evidence="7">NSS family neurotransmitter:Na+ symporter</fullName>
    </submittedName>
</protein>
<keyword evidence="4 6" id="KW-1133">Transmembrane helix</keyword>
<keyword evidence="5 6" id="KW-0472">Membrane</keyword>
<organism evidence="7 8">
    <name type="scientific">Neolewinella xylanilytica</name>
    <dbReference type="NCBI Taxonomy" id="1514080"/>
    <lineage>
        <taxon>Bacteria</taxon>
        <taxon>Pseudomonadati</taxon>
        <taxon>Bacteroidota</taxon>
        <taxon>Saprospiria</taxon>
        <taxon>Saprospirales</taxon>
        <taxon>Lewinellaceae</taxon>
        <taxon>Neolewinella</taxon>
    </lineage>
</organism>
<feature type="transmembrane region" description="Helical" evidence="6">
    <location>
        <begin position="166"/>
        <end position="188"/>
    </location>
</feature>
<keyword evidence="2" id="KW-0813">Transport</keyword>
<dbReference type="PROSITE" id="PS50267">
    <property type="entry name" value="NA_NEUROTRAN_SYMP_3"/>
    <property type="match status" value="1"/>
</dbReference>
<feature type="transmembrane region" description="Helical" evidence="6">
    <location>
        <begin position="302"/>
        <end position="326"/>
    </location>
</feature>
<feature type="transmembrane region" description="Helical" evidence="6">
    <location>
        <begin position="217"/>
        <end position="239"/>
    </location>
</feature>
<keyword evidence="3 6" id="KW-0812">Transmembrane</keyword>
<feature type="transmembrane region" description="Helical" evidence="6">
    <location>
        <begin position="128"/>
        <end position="154"/>
    </location>
</feature>
<dbReference type="SUPFAM" id="SSF161070">
    <property type="entry name" value="SNF-like"/>
    <property type="match status" value="1"/>
</dbReference>
<feature type="transmembrane region" description="Helical" evidence="6">
    <location>
        <begin position="347"/>
        <end position="371"/>
    </location>
</feature>
<comment type="subcellular location">
    <subcellularLocation>
        <location evidence="1">Membrane</location>
        <topology evidence="1">Multi-pass membrane protein</topology>
    </subcellularLocation>
</comment>
<dbReference type="EMBL" id="PTJC01000005">
    <property type="protein sequence ID" value="PPK88274.1"/>
    <property type="molecule type" value="Genomic_DNA"/>
</dbReference>
<keyword evidence="8" id="KW-1185">Reference proteome</keyword>
<dbReference type="InterPro" id="IPR047218">
    <property type="entry name" value="YocR/YhdH-like"/>
</dbReference>
<evidence type="ECO:0000313" key="7">
    <source>
        <dbReference type="EMBL" id="PPK88274.1"/>
    </source>
</evidence>
<feature type="transmembrane region" description="Helical" evidence="6">
    <location>
        <begin position="442"/>
        <end position="459"/>
    </location>
</feature>
<reference evidence="7 8" key="1">
    <citation type="submission" date="2018-02" db="EMBL/GenBank/DDBJ databases">
        <title>Genomic Encyclopedia of Archaeal and Bacterial Type Strains, Phase II (KMG-II): from individual species to whole genera.</title>
        <authorList>
            <person name="Goeker M."/>
        </authorList>
    </citation>
    <scope>NUCLEOTIDE SEQUENCE [LARGE SCALE GENOMIC DNA]</scope>
    <source>
        <strain evidence="7 8">DSM 29526</strain>
    </source>
</reference>
<dbReference type="Pfam" id="PF00209">
    <property type="entry name" value="SNF"/>
    <property type="match status" value="2"/>
</dbReference>
<gene>
    <name evidence="7" type="ORF">CLV84_1239</name>
</gene>
<sequence length="460" mass="50045">MSVRFSRVGHVLASAGAAIGVANLVIFPYRVHYFGGSAYILAFVVFTLLMGIPLMVLENAMGKRRGTDATEAFTWPGTSKNWQAVAWLGILTSIMVASFYLVLAGWTLDYVWTYLTDYAAVATTPAGPAFGAAIGTIPRALLFTGLFTAMVAFVCSRELYAGIERLGKFAMPVLGLLLIFLIVSLPLLRPGALDYPNLLKFDWRGLLIPTDNRELGLLHALGQAFFSLGLGAVSMMTFATHADRETNVLRAAPQIVHLDTAVAILGAVLVLPLIGGAEGDIYAGPPLVFINLVEIFKTYGMAAQWVGLLFFFLLGVAILTSAVSLFEPALRTMTERYGWRRRSGGPVVGLLVFALAVPVVISCSADGPAWLTNFAGMGDPGLGYFNFLLEWFGSISLLIGELLLCWFLLKVWGLPAFFEELAFGGHRVTAADRKRLTWQLRYVIPIGIALLLLAKIWTFF</sequence>
<dbReference type="Proteomes" id="UP000237662">
    <property type="component" value="Unassembled WGS sequence"/>
</dbReference>
<evidence type="ECO:0000256" key="2">
    <source>
        <dbReference type="ARBA" id="ARBA00022448"/>
    </source>
</evidence>
<evidence type="ECO:0000256" key="1">
    <source>
        <dbReference type="ARBA" id="ARBA00004141"/>
    </source>
</evidence>
<feature type="transmembrane region" description="Helical" evidence="6">
    <location>
        <begin position="391"/>
        <end position="409"/>
    </location>
</feature>
<dbReference type="PRINTS" id="PR00176">
    <property type="entry name" value="NANEUSMPORT"/>
</dbReference>
<dbReference type="RefSeq" id="WP_104418834.1">
    <property type="nucleotide sequence ID" value="NZ_PTJC01000005.1"/>
</dbReference>
<evidence type="ECO:0000256" key="3">
    <source>
        <dbReference type="ARBA" id="ARBA00022692"/>
    </source>
</evidence>
<dbReference type="GO" id="GO:0016020">
    <property type="term" value="C:membrane"/>
    <property type="evidence" value="ECO:0007669"/>
    <property type="project" value="UniProtKB-SubCell"/>
</dbReference>
<feature type="transmembrane region" description="Helical" evidence="6">
    <location>
        <begin position="85"/>
        <end position="108"/>
    </location>
</feature>
<dbReference type="PANTHER" id="PTHR42948">
    <property type="entry name" value="TRANSPORTER"/>
    <property type="match status" value="1"/>
</dbReference>
<evidence type="ECO:0000256" key="6">
    <source>
        <dbReference type="SAM" id="Phobius"/>
    </source>
</evidence>
<dbReference type="InterPro" id="IPR037272">
    <property type="entry name" value="SNS_sf"/>
</dbReference>
<evidence type="ECO:0000256" key="4">
    <source>
        <dbReference type="ARBA" id="ARBA00022989"/>
    </source>
</evidence>
<feature type="transmembrane region" description="Helical" evidence="6">
    <location>
        <begin position="12"/>
        <end position="31"/>
    </location>
</feature>
<dbReference type="InterPro" id="IPR000175">
    <property type="entry name" value="Na/ntran_symport"/>
</dbReference>
<name>A0A2S6I9U5_9BACT</name>
<dbReference type="PANTHER" id="PTHR42948:SF1">
    <property type="entry name" value="TRANSPORTER"/>
    <property type="match status" value="1"/>
</dbReference>
<comment type="caution">
    <text evidence="7">The sequence shown here is derived from an EMBL/GenBank/DDBJ whole genome shotgun (WGS) entry which is preliminary data.</text>
</comment>
<dbReference type="OrthoDB" id="9762833at2"/>